<sequence length="276" mass="29172">MARVAGLFSYPVKGCAPMVLADAVVTAAGLAHDRSFMVVGEDGVFRSQRRDPRLALIRPTVSGEGSRMTLAADGTGDVVFDVDASGPRRAVELFGVPMRGIDQGDDAADWLSAVLGVASRLVRVPPEHARVTDGKTPGTPGTSGFADSSAIHLLSAASVRGLARRLGERGLPGLPVNRFRPNILVEGWEEHQEDGVRGFSAGSAEFGYTKPAIRCAVTTVDQHAGVRKGPEPLRTLATYRRIEGGVAFGTKFAVLRQGKVSVGDELIVSDRSAQSR</sequence>
<dbReference type="EMBL" id="FMZE01000005">
    <property type="protein sequence ID" value="SDD06977.1"/>
    <property type="molecule type" value="Genomic_DNA"/>
</dbReference>
<name>A0A222VR42_9PSEU</name>
<dbReference type="InterPro" id="IPR005303">
    <property type="entry name" value="MOCOS_middle"/>
</dbReference>
<dbReference type="KEGG" id="pmad:BAY61_16895"/>
<evidence type="ECO:0000313" key="2">
    <source>
        <dbReference type="Proteomes" id="UP000199494"/>
    </source>
</evidence>
<dbReference type="InterPro" id="IPR011037">
    <property type="entry name" value="Pyrv_Knase-like_insert_dom_sf"/>
</dbReference>
<dbReference type="GO" id="GO:0030170">
    <property type="term" value="F:pyridoxal phosphate binding"/>
    <property type="evidence" value="ECO:0007669"/>
    <property type="project" value="InterPro"/>
</dbReference>
<dbReference type="AlphaFoldDB" id="A0A222VR42"/>
<dbReference type="OrthoDB" id="9793178at2"/>
<dbReference type="PANTHER" id="PTHR14237">
    <property type="entry name" value="MOLYBDOPTERIN COFACTOR SULFURASE MOSC"/>
    <property type="match status" value="1"/>
</dbReference>
<dbReference type="Pfam" id="PF03476">
    <property type="entry name" value="MOSC_N"/>
    <property type="match status" value="1"/>
</dbReference>
<dbReference type="PANTHER" id="PTHR14237:SF19">
    <property type="entry name" value="MITOCHONDRIAL AMIDOXIME REDUCING COMPONENT 1"/>
    <property type="match status" value="1"/>
</dbReference>
<evidence type="ECO:0000313" key="1">
    <source>
        <dbReference type="EMBL" id="SDD06977.1"/>
    </source>
</evidence>
<dbReference type="STRING" id="530584.SAMN05421630_105429"/>
<dbReference type="InterPro" id="IPR005302">
    <property type="entry name" value="MoCF_Sase_C"/>
</dbReference>
<dbReference type="SUPFAM" id="SSF50800">
    <property type="entry name" value="PK beta-barrel domain-like"/>
    <property type="match status" value="1"/>
</dbReference>
<dbReference type="PROSITE" id="PS51340">
    <property type="entry name" value="MOSC"/>
    <property type="match status" value="1"/>
</dbReference>
<accession>A0A222VR42</accession>
<dbReference type="SUPFAM" id="SSF141673">
    <property type="entry name" value="MOSC N-terminal domain-like"/>
    <property type="match status" value="1"/>
</dbReference>
<dbReference type="GO" id="GO:0003824">
    <property type="term" value="F:catalytic activity"/>
    <property type="evidence" value="ECO:0007669"/>
    <property type="project" value="InterPro"/>
</dbReference>
<keyword evidence="2" id="KW-1185">Reference proteome</keyword>
<dbReference type="Proteomes" id="UP000199494">
    <property type="component" value="Unassembled WGS sequence"/>
</dbReference>
<dbReference type="GO" id="GO:0030151">
    <property type="term" value="F:molybdenum ion binding"/>
    <property type="evidence" value="ECO:0007669"/>
    <property type="project" value="InterPro"/>
</dbReference>
<protein>
    <submittedName>
        <fullName evidence="1">Uncharacterized protein</fullName>
    </submittedName>
</protein>
<dbReference type="RefSeq" id="WP_091805030.1">
    <property type="nucleotide sequence ID" value="NZ_CP016353.1"/>
</dbReference>
<organism evidence="1 2">
    <name type="scientific">Prauserella marina</name>
    <dbReference type="NCBI Taxonomy" id="530584"/>
    <lineage>
        <taxon>Bacteria</taxon>
        <taxon>Bacillati</taxon>
        <taxon>Actinomycetota</taxon>
        <taxon>Actinomycetes</taxon>
        <taxon>Pseudonocardiales</taxon>
        <taxon>Pseudonocardiaceae</taxon>
        <taxon>Prauserella</taxon>
    </lineage>
</organism>
<dbReference type="Gene3D" id="2.40.33.20">
    <property type="entry name" value="PK beta-barrel domain-like"/>
    <property type="match status" value="1"/>
</dbReference>
<proteinExistence type="predicted"/>
<gene>
    <name evidence="1" type="ORF">SAMN05421630_105429</name>
</gene>
<dbReference type="Pfam" id="PF03473">
    <property type="entry name" value="MOSC"/>
    <property type="match status" value="1"/>
</dbReference>
<reference evidence="1 2" key="1">
    <citation type="submission" date="2016-10" db="EMBL/GenBank/DDBJ databases">
        <authorList>
            <person name="de Groot N.N."/>
        </authorList>
    </citation>
    <scope>NUCLEOTIDE SEQUENCE [LARGE SCALE GENOMIC DNA]</scope>
    <source>
        <strain evidence="1 2">CGMCC 4.5506</strain>
    </source>
</reference>